<dbReference type="CDD" id="cd10434">
    <property type="entry name" value="GIY-YIG_UvrC_Cho"/>
    <property type="match status" value="1"/>
</dbReference>
<reference evidence="9 10" key="1">
    <citation type="journal article" date="2016" name="Nat. Commun.">
        <title>Thousands of microbial genomes shed light on interconnected biogeochemical processes in an aquifer system.</title>
        <authorList>
            <person name="Anantharaman K."/>
            <person name="Brown C.T."/>
            <person name="Hug L.A."/>
            <person name="Sharon I."/>
            <person name="Castelle C.J."/>
            <person name="Probst A.J."/>
            <person name="Thomas B.C."/>
            <person name="Singh A."/>
            <person name="Wilkins M.J."/>
            <person name="Karaoz U."/>
            <person name="Brodie E.L."/>
            <person name="Williams K.H."/>
            <person name="Hubbard S.S."/>
            <person name="Banfield J.F."/>
        </authorList>
    </citation>
    <scope>NUCLEOTIDE SEQUENCE [LARGE SCALE GENOMIC DNA]</scope>
</reference>
<dbReference type="STRING" id="1797689.A3F24_02125"/>
<feature type="domain" description="UVR" evidence="6">
    <location>
        <begin position="230"/>
        <end position="265"/>
    </location>
</feature>
<evidence type="ECO:0000256" key="4">
    <source>
        <dbReference type="ARBA" id="ARBA00022881"/>
    </source>
</evidence>
<dbReference type="Pfam" id="PF08459">
    <property type="entry name" value="UvrC_RNaseH_dom"/>
    <property type="match status" value="1"/>
</dbReference>
<dbReference type="Gene3D" id="3.30.420.340">
    <property type="entry name" value="UvrC, RNAse H endonuclease domain"/>
    <property type="match status" value="1"/>
</dbReference>
<evidence type="ECO:0008006" key="11">
    <source>
        <dbReference type="Google" id="ProtNLM"/>
    </source>
</evidence>
<dbReference type="FunFam" id="3.40.1440.10:FF:000001">
    <property type="entry name" value="UvrABC system protein C"/>
    <property type="match status" value="1"/>
</dbReference>
<dbReference type="Pfam" id="PF02151">
    <property type="entry name" value="UVR"/>
    <property type="match status" value="1"/>
</dbReference>
<accession>A0A1G1Z364</accession>
<dbReference type="Gene3D" id="3.40.1440.10">
    <property type="entry name" value="GIY-YIG endonuclease"/>
    <property type="match status" value="1"/>
</dbReference>
<proteinExistence type="predicted"/>
<keyword evidence="1" id="KW-0963">Cytoplasm</keyword>
<sequence length="430" mass="49962">MIRGHVPFSTERVLFYSVNEVNKDNFYKNLPDTPGVYLMRGSPTSSKDGRGKNHLLYVGKAGNLKRRVSSYFLRPHDRRIEKLVSEIKKVDYIQTDTAIEALILEAELIKKYQPPFNVLEKDDKSFLYVAVTKDKVPRILLARQTESPDYKILKRFGPFTSTSSLREALKIIRKIFPFNIHSPEQIARSKRECLEHQIRLCAGACTNSFDLKEYRRDVRSIILFFEGKKKRILSSLQMLMKEASKNLEFEKAGKYKRQIFALQHIQDVAFIKHDEVVDSRRIRRIEGYDISNISGTSAVGSMVVFVGGKPDRDEYRKFRIKTIWGSNDVGMLREVLIRRFRNKWQKPDLILIDGGIAQVNTARSVLQLFKLDIPLVGLAKGPERKRNDILGRVPSWADLETLIRVRNEAHRFAIRYHKDVRSREFVKPLH</sequence>
<dbReference type="PROSITE" id="PS50151">
    <property type="entry name" value="UVR"/>
    <property type="match status" value="1"/>
</dbReference>
<feature type="domain" description="GIY-YIG" evidence="7">
    <location>
        <begin position="32"/>
        <end position="118"/>
    </location>
</feature>
<gene>
    <name evidence="9" type="ORF">A3F24_02125</name>
</gene>
<name>A0A1G1Z364_9BACT</name>
<dbReference type="Proteomes" id="UP000178515">
    <property type="component" value="Unassembled WGS sequence"/>
</dbReference>
<keyword evidence="5" id="KW-0234">DNA repair</keyword>
<dbReference type="SUPFAM" id="SSF82771">
    <property type="entry name" value="GIY-YIG endonuclease"/>
    <property type="match status" value="1"/>
</dbReference>
<keyword evidence="2" id="KW-0227">DNA damage</keyword>
<evidence type="ECO:0000313" key="9">
    <source>
        <dbReference type="EMBL" id="OGY58974.1"/>
    </source>
</evidence>
<dbReference type="SUPFAM" id="SSF46600">
    <property type="entry name" value="C-terminal UvrC-binding domain of UvrB"/>
    <property type="match status" value="1"/>
</dbReference>
<protein>
    <recommendedName>
        <fullName evidence="11">Excinuclease ABC subunit C</fullName>
    </recommendedName>
</protein>
<evidence type="ECO:0000259" key="7">
    <source>
        <dbReference type="PROSITE" id="PS50164"/>
    </source>
</evidence>
<dbReference type="AlphaFoldDB" id="A0A1G1Z364"/>
<organism evidence="9 10">
    <name type="scientific">Candidatus Colwellbacteria bacterium RIFCSPHIGHO2_12_FULL_44_17</name>
    <dbReference type="NCBI Taxonomy" id="1797689"/>
    <lineage>
        <taxon>Bacteria</taxon>
        <taxon>Candidatus Colwelliibacteriota</taxon>
    </lineage>
</organism>
<evidence type="ECO:0000256" key="5">
    <source>
        <dbReference type="ARBA" id="ARBA00023204"/>
    </source>
</evidence>
<dbReference type="Pfam" id="PF01541">
    <property type="entry name" value="GIY-YIG"/>
    <property type="match status" value="1"/>
</dbReference>
<dbReference type="InterPro" id="IPR035901">
    <property type="entry name" value="GIY-YIG_endonuc_sf"/>
</dbReference>
<dbReference type="PANTHER" id="PTHR30562:SF1">
    <property type="entry name" value="UVRABC SYSTEM PROTEIN C"/>
    <property type="match status" value="1"/>
</dbReference>
<dbReference type="PANTHER" id="PTHR30562">
    <property type="entry name" value="UVRC/OXIDOREDUCTASE"/>
    <property type="match status" value="1"/>
</dbReference>
<keyword evidence="3" id="KW-0228">DNA excision</keyword>
<dbReference type="SMART" id="SM00465">
    <property type="entry name" value="GIYc"/>
    <property type="match status" value="1"/>
</dbReference>
<dbReference type="PROSITE" id="PS50165">
    <property type="entry name" value="UVRC"/>
    <property type="match status" value="1"/>
</dbReference>
<dbReference type="EMBL" id="MHIX01000030">
    <property type="protein sequence ID" value="OGY58974.1"/>
    <property type="molecule type" value="Genomic_DNA"/>
</dbReference>
<dbReference type="GO" id="GO:0006289">
    <property type="term" value="P:nucleotide-excision repair"/>
    <property type="evidence" value="ECO:0007669"/>
    <property type="project" value="InterPro"/>
</dbReference>
<feature type="domain" description="UvrC family homology region profile" evidence="8">
    <location>
        <begin position="226"/>
        <end position="366"/>
    </location>
</feature>
<dbReference type="InterPro" id="IPR047296">
    <property type="entry name" value="GIY-YIG_UvrC_Cho"/>
</dbReference>
<keyword evidence="4" id="KW-0267">Excision nuclease</keyword>
<evidence type="ECO:0000256" key="1">
    <source>
        <dbReference type="ARBA" id="ARBA00022490"/>
    </source>
</evidence>
<evidence type="ECO:0000259" key="8">
    <source>
        <dbReference type="PROSITE" id="PS50165"/>
    </source>
</evidence>
<dbReference type="InterPro" id="IPR000305">
    <property type="entry name" value="GIY-YIG_endonuc"/>
</dbReference>
<dbReference type="GO" id="GO:0009381">
    <property type="term" value="F:excinuclease ABC activity"/>
    <property type="evidence" value="ECO:0007669"/>
    <property type="project" value="InterPro"/>
</dbReference>
<evidence type="ECO:0000313" key="10">
    <source>
        <dbReference type="Proteomes" id="UP000178515"/>
    </source>
</evidence>
<dbReference type="Gene3D" id="4.10.860.10">
    <property type="entry name" value="UVR domain"/>
    <property type="match status" value="1"/>
</dbReference>
<dbReference type="GO" id="GO:0009380">
    <property type="term" value="C:excinuclease repair complex"/>
    <property type="evidence" value="ECO:0007669"/>
    <property type="project" value="TreeGrafter"/>
</dbReference>
<evidence type="ECO:0000256" key="3">
    <source>
        <dbReference type="ARBA" id="ARBA00022769"/>
    </source>
</evidence>
<comment type="caution">
    <text evidence="9">The sequence shown here is derived from an EMBL/GenBank/DDBJ whole genome shotgun (WGS) entry which is preliminary data.</text>
</comment>
<dbReference type="PROSITE" id="PS50164">
    <property type="entry name" value="GIY_YIG"/>
    <property type="match status" value="1"/>
</dbReference>
<dbReference type="InterPro" id="IPR036876">
    <property type="entry name" value="UVR_dom_sf"/>
</dbReference>
<dbReference type="InterPro" id="IPR038476">
    <property type="entry name" value="UvrC_RNase_H_dom_sf"/>
</dbReference>
<evidence type="ECO:0000256" key="2">
    <source>
        <dbReference type="ARBA" id="ARBA00022763"/>
    </source>
</evidence>
<dbReference type="InterPro" id="IPR001162">
    <property type="entry name" value="UvrC_RNase_H_dom"/>
</dbReference>
<dbReference type="InterPro" id="IPR001943">
    <property type="entry name" value="UVR_dom"/>
</dbReference>
<evidence type="ECO:0000259" key="6">
    <source>
        <dbReference type="PROSITE" id="PS50151"/>
    </source>
</evidence>
<dbReference type="InterPro" id="IPR050066">
    <property type="entry name" value="UvrABC_protein_C"/>
</dbReference>